<name>M2T6G9_COCSN</name>
<dbReference type="RefSeq" id="XP_007699733.1">
    <property type="nucleotide sequence ID" value="XM_007701543.1"/>
</dbReference>
<dbReference type="HOGENOM" id="CLU_983547_0_0_1"/>
<evidence type="ECO:0000313" key="1">
    <source>
        <dbReference type="EMBL" id="EMD64557.1"/>
    </source>
</evidence>
<keyword evidence="2" id="KW-1185">Reference proteome</keyword>
<accession>M2T6G9</accession>
<proteinExistence type="predicted"/>
<reference evidence="2" key="2">
    <citation type="journal article" date="2013" name="PLoS Genet.">
        <title>Comparative genome structure, secondary metabolite, and effector coding capacity across Cochliobolus pathogens.</title>
        <authorList>
            <person name="Condon B.J."/>
            <person name="Leng Y."/>
            <person name="Wu D."/>
            <person name="Bushley K.E."/>
            <person name="Ohm R.A."/>
            <person name="Otillar R."/>
            <person name="Martin J."/>
            <person name="Schackwitz W."/>
            <person name="Grimwood J."/>
            <person name="MohdZainudin N."/>
            <person name="Xue C."/>
            <person name="Wang R."/>
            <person name="Manning V.A."/>
            <person name="Dhillon B."/>
            <person name="Tu Z.J."/>
            <person name="Steffenson B.J."/>
            <person name="Salamov A."/>
            <person name="Sun H."/>
            <person name="Lowry S."/>
            <person name="LaButti K."/>
            <person name="Han J."/>
            <person name="Copeland A."/>
            <person name="Lindquist E."/>
            <person name="Barry K."/>
            <person name="Schmutz J."/>
            <person name="Baker S.E."/>
            <person name="Ciuffetti L.M."/>
            <person name="Grigoriev I.V."/>
            <person name="Zhong S."/>
            <person name="Turgeon B.G."/>
        </authorList>
    </citation>
    <scope>NUCLEOTIDE SEQUENCE [LARGE SCALE GENOMIC DNA]</scope>
    <source>
        <strain evidence="2">ND90Pr / ATCC 201652</strain>
    </source>
</reference>
<reference evidence="1 2" key="1">
    <citation type="journal article" date="2012" name="PLoS Pathog.">
        <title>Diverse lifestyles and strategies of plant pathogenesis encoded in the genomes of eighteen Dothideomycetes fungi.</title>
        <authorList>
            <person name="Ohm R.A."/>
            <person name="Feau N."/>
            <person name="Henrissat B."/>
            <person name="Schoch C.L."/>
            <person name="Horwitz B.A."/>
            <person name="Barry K.W."/>
            <person name="Condon B.J."/>
            <person name="Copeland A.C."/>
            <person name="Dhillon B."/>
            <person name="Glaser F."/>
            <person name="Hesse C.N."/>
            <person name="Kosti I."/>
            <person name="LaButti K."/>
            <person name="Lindquist E.A."/>
            <person name="Lucas S."/>
            <person name="Salamov A.A."/>
            <person name="Bradshaw R.E."/>
            <person name="Ciuffetti L."/>
            <person name="Hamelin R.C."/>
            <person name="Kema G.H.J."/>
            <person name="Lawrence C."/>
            <person name="Scott J.A."/>
            <person name="Spatafora J.W."/>
            <person name="Turgeon B.G."/>
            <person name="de Wit P.J.G.M."/>
            <person name="Zhong S."/>
            <person name="Goodwin S.B."/>
            <person name="Grigoriev I.V."/>
        </authorList>
    </citation>
    <scope>NUCLEOTIDE SEQUENCE [LARGE SCALE GENOMIC DNA]</scope>
    <source>
        <strain evidence="2">ND90Pr / ATCC 201652</strain>
    </source>
</reference>
<dbReference type="GeneID" id="19135539"/>
<protein>
    <submittedName>
        <fullName evidence="1">Uncharacterized protein</fullName>
    </submittedName>
</protein>
<dbReference type="KEGG" id="bsc:COCSADRAFT_26695"/>
<evidence type="ECO:0000313" key="2">
    <source>
        <dbReference type="Proteomes" id="UP000016934"/>
    </source>
</evidence>
<organism evidence="1 2">
    <name type="scientific">Cochliobolus sativus (strain ND90Pr / ATCC 201652)</name>
    <name type="common">Common root rot and spot blotch fungus</name>
    <name type="synonym">Bipolaris sorokiniana</name>
    <dbReference type="NCBI Taxonomy" id="665912"/>
    <lineage>
        <taxon>Eukaryota</taxon>
        <taxon>Fungi</taxon>
        <taxon>Dikarya</taxon>
        <taxon>Ascomycota</taxon>
        <taxon>Pezizomycotina</taxon>
        <taxon>Dothideomycetes</taxon>
        <taxon>Pleosporomycetidae</taxon>
        <taxon>Pleosporales</taxon>
        <taxon>Pleosporineae</taxon>
        <taxon>Pleosporaceae</taxon>
        <taxon>Bipolaris</taxon>
    </lineage>
</organism>
<dbReference type="EMBL" id="KB445643">
    <property type="protein sequence ID" value="EMD64557.1"/>
    <property type="molecule type" value="Genomic_DNA"/>
</dbReference>
<gene>
    <name evidence="1" type="ORF">COCSADRAFT_26695</name>
</gene>
<sequence length="283" mass="30667">MCEYVCTCECVDVVQYVEKPIHAASTISQALRHSLHAFAATAIGQVAAKNPNPHGHLGDAPRRYQLERDRGGVSRASGLTPNLLPSHTLCSLFTVSAWHRRLTSPSLDARVFLGPGEHGHENLRLDVHCRNGGYRRASSTDPQPACRASRNHVSGEFPGRIAIVMIYAPACIGVEITKLDFDPASGYTCRVHPAPAPAPAPACYTTRSRTRKYLLPSRRAEHAHTPVSHVSHTSGYIGATAKRPTTTAQHSTAHSSCLPSKDKDKACLTLLSNLTPVYYSDSC</sequence>
<dbReference type="AlphaFoldDB" id="M2T6G9"/>
<dbReference type="Proteomes" id="UP000016934">
    <property type="component" value="Unassembled WGS sequence"/>
</dbReference>